<reference evidence="2 3" key="1">
    <citation type="submission" date="2016-07" db="EMBL/GenBank/DDBJ databases">
        <title>Pervasive Adenine N6-methylation of Active Genes in Fungi.</title>
        <authorList>
            <consortium name="DOE Joint Genome Institute"/>
            <person name="Mondo S.J."/>
            <person name="Dannebaum R.O."/>
            <person name="Kuo R.C."/>
            <person name="Labutti K."/>
            <person name="Haridas S."/>
            <person name="Kuo A."/>
            <person name="Salamov A."/>
            <person name="Ahrendt S.R."/>
            <person name="Lipzen A."/>
            <person name="Sullivan W."/>
            <person name="Andreopoulos W.B."/>
            <person name="Clum A."/>
            <person name="Lindquist E."/>
            <person name="Daum C."/>
            <person name="Ramamoorthy G.K."/>
            <person name="Gryganskyi A."/>
            <person name="Culley D."/>
            <person name="Magnuson J.K."/>
            <person name="James T.Y."/>
            <person name="O'Malley M.A."/>
            <person name="Stajich J.E."/>
            <person name="Spatafora J.W."/>
            <person name="Visel A."/>
            <person name="Grigoriev I.V."/>
        </authorList>
    </citation>
    <scope>NUCLEOTIDE SEQUENCE [LARGE SCALE GENOMIC DNA]</scope>
    <source>
        <strain evidence="2 3">CBS 115471</strain>
    </source>
</reference>
<evidence type="ECO:0008006" key="4">
    <source>
        <dbReference type="Google" id="ProtNLM"/>
    </source>
</evidence>
<dbReference type="EMBL" id="MCFA01000233">
    <property type="protein sequence ID" value="ORX97504.1"/>
    <property type="molecule type" value="Genomic_DNA"/>
</dbReference>
<dbReference type="PANTHER" id="PTHR48312">
    <property type="match status" value="1"/>
</dbReference>
<evidence type="ECO:0000313" key="3">
    <source>
        <dbReference type="Proteomes" id="UP000193144"/>
    </source>
</evidence>
<proteinExistence type="predicted"/>
<gene>
    <name evidence="2" type="ORF">BCR34DRAFT_607248</name>
</gene>
<sequence>MSSTTSEHEPRFNAVFSNPRTASHLLFKLLNLADQSSVRKHPDDGYIFMRPTMMRLKRGLGGKSVSEWTVHDKKSVQSMFQKSYDELERWRQDAQAMGKGAYLKFHCLELAEPVSETRWLHGVDAARGMQSWTVSPTGSASARGTRLRERKSEGNETCLPDATLKSWRPTFLIRHPALVLPSLLRADLEFGTDALFSPENEEDASGYRRAWEAAKEWQVTFHWQRQLLEWFLVNLTAEEMYTDEDDVFFPIVLDADDLQSPSAPELLTRYTRAVGLDPESVKFEWKTAPKEEVDEMNIYEKRLLDTISTSTGIVPGKTAQGLVLENETTKWRAEFGERLGTKLGKWVKAAMSDYERMHSMRLTVDDDQVVRAP</sequence>
<name>A0A1Y1YIR0_9PLEO</name>
<comment type="caution">
    <text evidence="2">The sequence shown here is derived from an EMBL/GenBank/DDBJ whole genome shotgun (WGS) entry which is preliminary data.</text>
</comment>
<organism evidence="2 3">
    <name type="scientific">Clohesyomyces aquaticus</name>
    <dbReference type="NCBI Taxonomy" id="1231657"/>
    <lineage>
        <taxon>Eukaryota</taxon>
        <taxon>Fungi</taxon>
        <taxon>Dikarya</taxon>
        <taxon>Ascomycota</taxon>
        <taxon>Pezizomycotina</taxon>
        <taxon>Dothideomycetes</taxon>
        <taxon>Pleosporomycetidae</taxon>
        <taxon>Pleosporales</taxon>
        <taxon>Lindgomycetaceae</taxon>
        <taxon>Clohesyomyces</taxon>
    </lineage>
</organism>
<keyword evidence="3" id="KW-1185">Reference proteome</keyword>
<dbReference type="PANTHER" id="PTHR48312:SF1">
    <property type="entry name" value="SULFOTRANSFERASE"/>
    <property type="match status" value="1"/>
</dbReference>
<feature type="compositionally biased region" description="Polar residues" evidence="1">
    <location>
        <begin position="133"/>
        <end position="142"/>
    </location>
</feature>
<dbReference type="OrthoDB" id="3650366at2759"/>
<accession>A0A1Y1YIR0</accession>
<evidence type="ECO:0000256" key="1">
    <source>
        <dbReference type="SAM" id="MobiDB-lite"/>
    </source>
</evidence>
<dbReference type="Proteomes" id="UP000193144">
    <property type="component" value="Unassembled WGS sequence"/>
</dbReference>
<dbReference type="STRING" id="1231657.A0A1Y1YIR0"/>
<protein>
    <recommendedName>
        <fullName evidence="4">P-loop containing nucleoside triphosphate hydrolase protein</fullName>
    </recommendedName>
</protein>
<feature type="region of interest" description="Disordered" evidence="1">
    <location>
        <begin position="133"/>
        <end position="154"/>
    </location>
</feature>
<dbReference type="AlphaFoldDB" id="A0A1Y1YIR0"/>
<evidence type="ECO:0000313" key="2">
    <source>
        <dbReference type="EMBL" id="ORX97504.1"/>
    </source>
</evidence>